<dbReference type="EC" id="3.1.2.-" evidence="1"/>
<comment type="caution">
    <text evidence="1">The sequence shown here is derived from an EMBL/GenBank/DDBJ whole genome shotgun (WGS) entry which is preliminary data.</text>
</comment>
<dbReference type="RefSeq" id="WP_390302913.1">
    <property type="nucleotide sequence ID" value="NZ_JBHULI010000025.1"/>
</dbReference>
<evidence type="ECO:0000313" key="1">
    <source>
        <dbReference type="EMBL" id="MFD2533151.1"/>
    </source>
</evidence>
<dbReference type="EMBL" id="JBHULI010000025">
    <property type="protein sequence ID" value="MFD2533151.1"/>
    <property type="molecule type" value="Genomic_DNA"/>
</dbReference>
<dbReference type="CDD" id="cd00586">
    <property type="entry name" value="4HBT"/>
    <property type="match status" value="1"/>
</dbReference>
<name>A0ABW5JK74_9BACT</name>
<dbReference type="Pfam" id="PF13279">
    <property type="entry name" value="4HBT_2"/>
    <property type="match status" value="1"/>
</dbReference>
<organism evidence="1 2">
    <name type="scientific">Gracilimonas halophila</name>
    <dbReference type="NCBI Taxonomy" id="1834464"/>
    <lineage>
        <taxon>Bacteria</taxon>
        <taxon>Pseudomonadati</taxon>
        <taxon>Balneolota</taxon>
        <taxon>Balneolia</taxon>
        <taxon>Balneolales</taxon>
        <taxon>Balneolaceae</taxon>
        <taxon>Gracilimonas</taxon>
    </lineage>
</organism>
<keyword evidence="1" id="KW-0378">Hydrolase</keyword>
<accession>A0ABW5JK74</accession>
<dbReference type="Proteomes" id="UP001597460">
    <property type="component" value="Unassembled WGS sequence"/>
</dbReference>
<sequence>MQTYSKTFEVTWADMDPNRHMRHFVYNDYAAQTRVGMFSDFDLPITEIGRLGFGPVLFREETKFEREINLLEIIKVTCALTTMRRDGSRWSFLHEIFKEGEDSIKAAQVTVDGAWLNLENRKLGVIPELREVMNRFPKTENFEWMPDKT</sequence>
<keyword evidence="2" id="KW-1185">Reference proteome</keyword>
<proteinExistence type="predicted"/>
<dbReference type="SUPFAM" id="SSF54637">
    <property type="entry name" value="Thioesterase/thiol ester dehydrase-isomerase"/>
    <property type="match status" value="1"/>
</dbReference>
<reference evidence="2" key="1">
    <citation type="journal article" date="2019" name="Int. J. Syst. Evol. Microbiol.">
        <title>The Global Catalogue of Microorganisms (GCM) 10K type strain sequencing project: providing services to taxonomists for standard genome sequencing and annotation.</title>
        <authorList>
            <consortium name="The Broad Institute Genomics Platform"/>
            <consortium name="The Broad Institute Genome Sequencing Center for Infectious Disease"/>
            <person name="Wu L."/>
            <person name="Ma J."/>
        </authorList>
    </citation>
    <scope>NUCLEOTIDE SEQUENCE [LARGE SCALE GENOMIC DNA]</scope>
    <source>
        <strain evidence="2">KCTC 52042</strain>
    </source>
</reference>
<dbReference type="GO" id="GO:0016787">
    <property type="term" value="F:hydrolase activity"/>
    <property type="evidence" value="ECO:0007669"/>
    <property type="project" value="UniProtKB-KW"/>
</dbReference>
<protein>
    <submittedName>
        <fullName evidence="1">Acyl-CoA thioesterase</fullName>
        <ecNumber evidence="1">3.1.2.-</ecNumber>
    </submittedName>
</protein>
<dbReference type="Gene3D" id="3.10.129.10">
    <property type="entry name" value="Hotdog Thioesterase"/>
    <property type="match status" value="1"/>
</dbReference>
<gene>
    <name evidence="1" type="ORF">ACFSVN_11895</name>
</gene>
<dbReference type="InterPro" id="IPR029069">
    <property type="entry name" value="HotDog_dom_sf"/>
</dbReference>
<evidence type="ECO:0000313" key="2">
    <source>
        <dbReference type="Proteomes" id="UP001597460"/>
    </source>
</evidence>